<dbReference type="GO" id="GO:0016791">
    <property type="term" value="F:phosphatase activity"/>
    <property type="evidence" value="ECO:0007669"/>
    <property type="project" value="TreeGrafter"/>
</dbReference>
<comment type="function">
    <text evidence="7">Metal-dependent phosphatase that shows phosphatase activity against several substrates, including fructose-1-phosphate and fructose-6-phosphate. Its preference for fructose-1-phosphate, a strong glycating agent that causes DNA damage rather than a canonical yeast metabolite, suggests a damage-control function in hexose phosphate metabolism.</text>
</comment>
<dbReference type="GO" id="GO:0046872">
    <property type="term" value="F:metal ion binding"/>
    <property type="evidence" value="ECO:0007669"/>
    <property type="project" value="UniProtKB-UniRule"/>
</dbReference>
<dbReference type="InterPro" id="IPR036075">
    <property type="entry name" value="ARMT-1-like_metal-bd_sf"/>
</dbReference>
<dbReference type="GeneID" id="96009763"/>
<keyword evidence="10" id="KW-1185">Reference proteome</keyword>
<dbReference type="EC" id="3.1.3.-" evidence="7"/>
<evidence type="ECO:0000313" key="9">
    <source>
        <dbReference type="EMBL" id="KAL1582792.1"/>
    </source>
</evidence>
<feature type="domain" description="Damage-control phosphatase ARMT1-like metal-binding" evidence="8">
    <location>
        <begin position="23"/>
        <end position="444"/>
    </location>
</feature>
<evidence type="ECO:0000256" key="1">
    <source>
        <dbReference type="ARBA" id="ARBA00001326"/>
    </source>
</evidence>
<comment type="domain">
    <text evidence="7">Subfamily III proteins have a conserved RTxK motif about 40-50 residues from the C-terminus; the threonine may be replaced by serine or cysteine.</text>
</comment>
<evidence type="ECO:0000256" key="4">
    <source>
        <dbReference type="ARBA" id="ARBA00022801"/>
    </source>
</evidence>
<dbReference type="GO" id="GO:0005634">
    <property type="term" value="C:nucleus"/>
    <property type="evidence" value="ECO:0007669"/>
    <property type="project" value="TreeGrafter"/>
</dbReference>
<comment type="catalytic activity">
    <reaction evidence="1 7">
        <text>beta-D-fructose 1-phosphate + H2O = D-fructose + phosphate</text>
        <dbReference type="Rhea" id="RHEA:35603"/>
        <dbReference type="ChEBI" id="CHEBI:15377"/>
        <dbReference type="ChEBI" id="CHEBI:37721"/>
        <dbReference type="ChEBI" id="CHEBI:43474"/>
        <dbReference type="ChEBI" id="CHEBI:138881"/>
    </reaction>
</comment>
<comment type="catalytic activity">
    <reaction evidence="6 7">
        <text>beta-D-fructose 6-phosphate = dihydroxyacetone + D-glyceraldehyde 3-phosphate</text>
        <dbReference type="Rhea" id="RHEA:28002"/>
        <dbReference type="ChEBI" id="CHEBI:16016"/>
        <dbReference type="ChEBI" id="CHEBI:57634"/>
        <dbReference type="ChEBI" id="CHEBI:59776"/>
    </reaction>
</comment>
<dbReference type="AlphaFoldDB" id="A0AB34KCF4"/>
<evidence type="ECO:0000256" key="6">
    <source>
        <dbReference type="ARBA" id="ARBA00048809"/>
    </source>
</evidence>
<dbReference type="PANTHER" id="PTHR12260">
    <property type="entry name" value="DAMAGE-CONTROL PHOSPHATASE ARMT1"/>
    <property type="match status" value="1"/>
</dbReference>
<keyword evidence="5 7" id="KW-0464">Manganese</keyword>
<evidence type="ECO:0000256" key="7">
    <source>
        <dbReference type="RuleBase" id="RU367030"/>
    </source>
</evidence>
<dbReference type="Gene3D" id="3.40.50.10880">
    <property type="entry name" value="Uncharacterised protein PF01937, DUF89, domain 3"/>
    <property type="match status" value="1"/>
</dbReference>
<dbReference type="FunFam" id="1.20.930.60:FF:000002">
    <property type="entry name" value="Protein-glutamate O-methyltransferase C1393.13"/>
    <property type="match status" value="1"/>
</dbReference>
<dbReference type="PANTHER" id="PTHR12260:SF6">
    <property type="entry name" value="DAMAGE-CONTROL PHOSPHATASE ARMT1"/>
    <property type="match status" value="1"/>
</dbReference>
<gene>
    <name evidence="9" type="ORF">WHR41_08321</name>
</gene>
<dbReference type="EMBL" id="JAAQHG020000044">
    <property type="protein sequence ID" value="KAL1582792.1"/>
    <property type="molecule type" value="Genomic_DNA"/>
</dbReference>
<evidence type="ECO:0000256" key="5">
    <source>
        <dbReference type="ARBA" id="ARBA00023211"/>
    </source>
</evidence>
<comment type="caution">
    <text evidence="9">The sequence shown here is derived from an EMBL/GenBank/DDBJ whole genome shotgun (WGS) entry which is preliminary data.</text>
</comment>
<dbReference type="Gene3D" id="1.20.930.60">
    <property type="match status" value="1"/>
</dbReference>
<dbReference type="Pfam" id="PF01937">
    <property type="entry name" value="ARMT1-like_dom"/>
    <property type="match status" value="1"/>
</dbReference>
<protein>
    <recommendedName>
        <fullName evidence="7">Sugar phosphate phosphatase</fullName>
        <ecNumber evidence="7">3.1.3.-</ecNumber>
    </recommendedName>
</protein>
<dbReference type="SUPFAM" id="SSF111321">
    <property type="entry name" value="AF1104-like"/>
    <property type="match status" value="1"/>
</dbReference>
<dbReference type="InterPro" id="IPR039763">
    <property type="entry name" value="ARMT1"/>
</dbReference>
<evidence type="ECO:0000256" key="2">
    <source>
        <dbReference type="ARBA" id="ARBA00009519"/>
    </source>
</evidence>
<comment type="similarity">
    <text evidence="2 7">Belongs to the damage-control phosphatase family. Sugar phosphate phosphatase III subfamily.</text>
</comment>
<dbReference type="RefSeq" id="XP_069225899.1">
    <property type="nucleotide sequence ID" value="XM_069376925.1"/>
</dbReference>
<organism evidence="9 10">
    <name type="scientific">Cladosporium halotolerans</name>
    <dbReference type="NCBI Taxonomy" id="1052096"/>
    <lineage>
        <taxon>Eukaryota</taxon>
        <taxon>Fungi</taxon>
        <taxon>Dikarya</taxon>
        <taxon>Ascomycota</taxon>
        <taxon>Pezizomycotina</taxon>
        <taxon>Dothideomycetes</taxon>
        <taxon>Dothideomycetidae</taxon>
        <taxon>Cladosporiales</taxon>
        <taxon>Cladosporiaceae</taxon>
        <taxon>Cladosporium</taxon>
    </lineage>
</organism>
<keyword evidence="3 7" id="KW-0479">Metal-binding</keyword>
<evidence type="ECO:0000256" key="3">
    <source>
        <dbReference type="ARBA" id="ARBA00022723"/>
    </source>
</evidence>
<reference evidence="9 10" key="1">
    <citation type="journal article" date="2020" name="Microbiol. Resour. Announc.">
        <title>Draft Genome Sequence of a Cladosporium Species Isolated from the Mesophotic Ascidian Didemnum maculosum.</title>
        <authorList>
            <person name="Gioti A."/>
            <person name="Siaperas R."/>
            <person name="Nikolaivits E."/>
            <person name="Le Goff G."/>
            <person name="Ouazzani J."/>
            <person name="Kotoulas G."/>
            <person name="Topakas E."/>
        </authorList>
    </citation>
    <scope>NUCLEOTIDE SEQUENCE [LARGE SCALE GENOMIC DNA]</scope>
    <source>
        <strain evidence="9 10">TM138-S3</strain>
    </source>
</reference>
<dbReference type="GO" id="GO:0006974">
    <property type="term" value="P:DNA damage response"/>
    <property type="evidence" value="ECO:0007669"/>
    <property type="project" value="TreeGrafter"/>
</dbReference>
<keyword evidence="4 7" id="KW-0378">Hydrolase</keyword>
<sequence>MEHDTKTPPSHTADKNSFGYYSARDRWPIILTGAIDDVHKAVSAEKDGEKAEEGKAITQALAALKYEIQHDRVLTPLPDDGGADIAGYNKEIEQRGNPTWFNVTWLFSECYMYRRIATLFRLSKHWKNYDVFFKQKQSTFRSSRAGVIELSNHYNEVLKTLKSNESALAHVSEEERTKAEEALFVEMGEICLWGNATDLSLLMHLSLEEIQKLQGAESRKANQEKIIANDFPAAFRALKEAQRSGKKERRVDIVLDNAGFELFVDLVLAGYLLESGLATNIVLRPKNIPWFVSDVVPADFADTLNVLQNAKEFYETPGDDGVAPPKLAPEEEQAIDGVFKHWSSLYAEGKITLRPNEFWTHGGSYWRMPATAPALVEDLKESELIIFKGDLNYRKLTGDALWDPTTPFTTAVGPLGPGSGLRILSFRTVKADVVVGLAPGKDEELRATEGGGGDSGARKWAWGGRWAVVSLSDGK</sequence>
<evidence type="ECO:0000313" key="10">
    <source>
        <dbReference type="Proteomes" id="UP000803884"/>
    </source>
</evidence>
<dbReference type="Proteomes" id="UP000803884">
    <property type="component" value="Unassembled WGS sequence"/>
</dbReference>
<proteinExistence type="inferred from homology"/>
<evidence type="ECO:0000259" key="8">
    <source>
        <dbReference type="Pfam" id="PF01937"/>
    </source>
</evidence>
<dbReference type="InterPro" id="IPR002791">
    <property type="entry name" value="ARMT1-like_metal-bd"/>
</dbReference>
<comment type="cofactor">
    <cofactor evidence="7">
        <name>Mn(2+)</name>
        <dbReference type="ChEBI" id="CHEBI:29035"/>
    </cofactor>
    <cofactor evidence="7">
        <name>Ni(2+)</name>
        <dbReference type="ChEBI" id="CHEBI:49786"/>
    </cofactor>
</comment>
<name>A0AB34KCF4_9PEZI</name>
<accession>A0AB34KCF4</accession>